<proteinExistence type="predicted"/>
<protein>
    <recommendedName>
        <fullName evidence="1">HTH cro/C1-type domain-containing protein</fullName>
    </recommendedName>
</protein>
<dbReference type="EMBL" id="LT634362">
    <property type="protein sequence ID" value="SFZ88907.1"/>
    <property type="molecule type" value="Genomic_DNA"/>
</dbReference>
<feature type="domain" description="HTH cro/C1-type" evidence="1">
    <location>
        <begin position="50"/>
        <end position="84"/>
    </location>
</feature>
<dbReference type="InterPro" id="IPR001387">
    <property type="entry name" value="Cro/C1-type_HTH"/>
</dbReference>
<gene>
    <name evidence="2" type="ORF">LREN565_2020</name>
</gene>
<evidence type="ECO:0000313" key="2">
    <source>
        <dbReference type="EMBL" id="SFZ88907.1"/>
    </source>
</evidence>
<accession>A0A1K2I928</accession>
<dbReference type="PROSITE" id="PS50943">
    <property type="entry name" value="HTH_CROC1"/>
    <property type="match status" value="1"/>
</dbReference>
<reference evidence="2" key="1">
    <citation type="submission" date="2016-11" db="EMBL/GenBank/DDBJ databases">
        <authorList>
            <person name="Jaros S."/>
            <person name="Januszkiewicz K."/>
            <person name="Wedrychowicz H."/>
        </authorList>
    </citation>
    <scope>NUCLEOTIDE SEQUENCE</scope>
    <source>
        <strain evidence="2">ACA-DC 565</strain>
    </source>
</reference>
<evidence type="ECO:0000259" key="1">
    <source>
        <dbReference type="PROSITE" id="PS50943"/>
    </source>
</evidence>
<name>A0A1K2I928_9LACO</name>
<dbReference type="AlphaFoldDB" id="A0A1K2I928"/>
<sequence length="95" mass="11278">MTVRNKITERDRKIGEVFENYRKELSLKKNSREFFIEDRINCGLLPEDWLSVKSLTNLELGKNFPSYATLKMLAVAYEIEFLDLIREIERVSAKY</sequence>
<organism evidence="2">
    <name type="scientific">Loigolactobacillus rennini</name>
    <dbReference type="NCBI Taxonomy" id="238013"/>
    <lineage>
        <taxon>Bacteria</taxon>
        <taxon>Bacillati</taxon>
        <taxon>Bacillota</taxon>
        <taxon>Bacilli</taxon>
        <taxon>Lactobacillales</taxon>
        <taxon>Lactobacillaceae</taxon>
        <taxon>Loigolactobacillus</taxon>
    </lineage>
</organism>